<organism evidence="2 3">
    <name type="scientific">Gossypium arboreum</name>
    <name type="common">Tree cotton</name>
    <name type="synonym">Gossypium nanking</name>
    <dbReference type="NCBI Taxonomy" id="29729"/>
    <lineage>
        <taxon>Eukaryota</taxon>
        <taxon>Viridiplantae</taxon>
        <taxon>Streptophyta</taxon>
        <taxon>Embryophyta</taxon>
        <taxon>Tracheophyta</taxon>
        <taxon>Spermatophyta</taxon>
        <taxon>Magnoliopsida</taxon>
        <taxon>eudicotyledons</taxon>
        <taxon>Gunneridae</taxon>
        <taxon>Pentapetalae</taxon>
        <taxon>rosids</taxon>
        <taxon>malvids</taxon>
        <taxon>Malvales</taxon>
        <taxon>Malvaceae</taxon>
        <taxon>Malvoideae</taxon>
        <taxon>Gossypium</taxon>
    </lineage>
</organism>
<evidence type="ECO:0000313" key="3">
    <source>
        <dbReference type="Proteomes" id="UP000032142"/>
    </source>
</evidence>
<keyword evidence="1" id="KW-0812">Transmembrane</keyword>
<evidence type="ECO:0000313" key="2">
    <source>
        <dbReference type="EMBL" id="KHG08235.1"/>
    </source>
</evidence>
<keyword evidence="3" id="KW-1185">Reference proteome</keyword>
<evidence type="ECO:0000256" key="1">
    <source>
        <dbReference type="SAM" id="Phobius"/>
    </source>
</evidence>
<comment type="caution">
    <text evidence="2">The sequence shown here is derived from an EMBL/GenBank/DDBJ whole genome shotgun (WGS) entry which is preliminary data.</text>
</comment>
<gene>
    <name evidence="2" type="ORF">F383_35147</name>
</gene>
<proteinExistence type="predicted"/>
<keyword evidence="1" id="KW-1133">Transmembrane helix</keyword>
<name>A0A0B0N614_GOSAR</name>
<feature type="transmembrane region" description="Helical" evidence="1">
    <location>
        <begin position="45"/>
        <end position="66"/>
    </location>
</feature>
<reference evidence="3" key="1">
    <citation type="submission" date="2014-09" db="EMBL/GenBank/DDBJ databases">
        <authorList>
            <person name="Mudge J."/>
            <person name="Ramaraj T."/>
            <person name="Lindquist I.E."/>
            <person name="Bharti A.K."/>
            <person name="Sundararajan A."/>
            <person name="Cameron C.T."/>
            <person name="Woodward J.E."/>
            <person name="May G.D."/>
            <person name="Brubaker C."/>
            <person name="Broadhvest J."/>
            <person name="Wilkins T.A."/>
        </authorList>
    </citation>
    <scope>NUCLEOTIDE SEQUENCE</scope>
    <source>
        <strain evidence="3">cv. AKA8401</strain>
    </source>
</reference>
<sequence length="73" mass="8504">MAFSELDLTWARQGHARRVNRESLGRHSQKTRPCELPVWQGLGRVIFWVWSVLSLFGSFLAPFALLRYPKCKT</sequence>
<keyword evidence="1" id="KW-0472">Membrane</keyword>
<dbReference type="EMBL" id="JRRC01492546">
    <property type="protein sequence ID" value="KHG08235.1"/>
    <property type="molecule type" value="Genomic_DNA"/>
</dbReference>
<dbReference type="Proteomes" id="UP000032142">
    <property type="component" value="Unassembled WGS sequence"/>
</dbReference>
<protein>
    <submittedName>
        <fullName evidence="2">Uncharacterized protein</fullName>
    </submittedName>
</protein>
<dbReference type="AlphaFoldDB" id="A0A0B0N614"/>
<accession>A0A0B0N614</accession>